<sequence length="425" mass="45124">MARWKLGIAAAMVGVMGAVAGCSGDSGSSGESTLDVWFNDPGTELQPVIQKVMTDFETAHTGVKINLRFVGGADTHQQYLTAVAGGAPPCVAQLGNTWTPEFSSMGALAEADLKLDEAKQRFVGSMVDSATMDGKVYGYPYNVGNRAFVYRKDLLEKSGVQVPKTWEEVATAAKKLNEDNKGEGIAGFGIMGGEIWQYVPLVWNWGGDIAVKEGDSYKATMNTPEAKAAFDWYAKLLTTDKLSPPDAANWVAADGTKAFALGKVAMGIYASFQLKSMLAQSPDLKEKVGVVELPTGPGGNNDTFAGGSNLVVFNDCKDQENARALVRHMAEPANVTGYTRGIGMLPASLAGIQEEQTSGSFADPLFKPFGDQAKHTRYVPADPSWGKVEGSGALVNAMQALMGGKSDLNSTMDKLNTEITEAFGK</sequence>
<reference evidence="5 6" key="2">
    <citation type="submission" date="2020-03" db="EMBL/GenBank/DDBJ databases">
        <authorList>
            <person name="Ichikawa N."/>
            <person name="Kimura A."/>
            <person name="Kitahashi Y."/>
            <person name="Uohara A."/>
        </authorList>
    </citation>
    <scope>NUCLEOTIDE SEQUENCE [LARGE SCALE GENOMIC DNA]</scope>
    <source>
        <strain evidence="5 6">NBRC 107702</strain>
    </source>
</reference>
<proteinExistence type="inferred from homology"/>
<keyword evidence="2" id="KW-0813">Transport</keyword>
<keyword evidence="6" id="KW-1185">Reference proteome</keyword>
<feature type="signal peptide" evidence="4">
    <location>
        <begin position="1"/>
        <end position="20"/>
    </location>
</feature>
<dbReference type="RefSeq" id="WP_173036528.1">
    <property type="nucleotide sequence ID" value="NZ_AP022870.1"/>
</dbReference>
<dbReference type="InterPro" id="IPR006059">
    <property type="entry name" value="SBP"/>
</dbReference>
<comment type="similarity">
    <text evidence="1">Belongs to the bacterial solute-binding protein 1 family.</text>
</comment>
<dbReference type="GO" id="GO:0015768">
    <property type="term" value="P:maltose transport"/>
    <property type="evidence" value="ECO:0007669"/>
    <property type="project" value="TreeGrafter"/>
</dbReference>
<dbReference type="GO" id="GO:0042956">
    <property type="term" value="P:maltodextrin transmembrane transport"/>
    <property type="evidence" value="ECO:0007669"/>
    <property type="project" value="TreeGrafter"/>
</dbReference>
<feature type="chain" id="PRO_5038405846" evidence="4">
    <location>
        <begin position="21"/>
        <end position="425"/>
    </location>
</feature>
<evidence type="ECO:0000313" key="6">
    <source>
        <dbReference type="Proteomes" id="UP000502508"/>
    </source>
</evidence>
<gene>
    <name evidence="5" type="ORF">Pflav_029080</name>
</gene>
<reference evidence="5 6" key="1">
    <citation type="submission" date="2020-03" db="EMBL/GenBank/DDBJ databases">
        <title>Whole genome shotgun sequence of Phytohabitans flavus NBRC 107702.</title>
        <authorList>
            <person name="Komaki H."/>
            <person name="Tamura T."/>
        </authorList>
    </citation>
    <scope>NUCLEOTIDE SEQUENCE [LARGE SCALE GENOMIC DNA]</scope>
    <source>
        <strain evidence="5 6">NBRC 107702</strain>
    </source>
</reference>
<organism evidence="5 6">
    <name type="scientific">Phytohabitans flavus</name>
    <dbReference type="NCBI Taxonomy" id="1076124"/>
    <lineage>
        <taxon>Bacteria</taxon>
        <taxon>Bacillati</taxon>
        <taxon>Actinomycetota</taxon>
        <taxon>Actinomycetes</taxon>
        <taxon>Micromonosporales</taxon>
        <taxon>Micromonosporaceae</taxon>
    </lineage>
</organism>
<dbReference type="SUPFAM" id="SSF53850">
    <property type="entry name" value="Periplasmic binding protein-like II"/>
    <property type="match status" value="1"/>
</dbReference>
<evidence type="ECO:0000256" key="3">
    <source>
        <dbReference type="ARBA" id="ARBA00022729"/>
    </source>
</evidence>
<dbReference type="GO" id="GO:0055052">
    <property type="term" value="C:ATP-binding cassette (ABC) transporter complex, substrate-binding subunit-containing"/>
    <property type="evidence" value="ECO:0007669"/>
    <property type="project" value="TreeGrafter"/>
</dbReference>
<protein>
    <submittedName>
        <fullName evidence="5">Sugar ABC transporter substrate-binding protein</fullName>
    </submittedName>
</protein>
<dbReference type="Gene3D" id="3.40.190.10">
    <property type="entry name" value="Periplasmic binding protein-like II"/>
    <property type="match status" value="2"/>
</dbReference>
<dbReference type="PANTHER" id="PTHR30061">
    <property type="entry name" value="MALTOSE-BINDING PERIPLASMIC PROTEIN"/>
    <property type="match status" value="1"/>
</dbReference>
<evidence type="ECO:0000256" key="1">
    <source>
        <dbReference type="ARBA" id="ARBA00008520"/>
    </source>
</evidence>
<dbReference type="EMBL" id="AP022870">
    <property type="protein sequence ID" value="BCB76498.1"/>
    <property type="molecule type" value="Genomic_DNA"/>
</dbReference>
<dbReference type="PROSITE" id="PS51257">
    <property type="entry name" value="PROKAR_LIPOPROTEIN"/>
    <property type="match status" value="1"/>
</dbReference>
<evidence type="ECO:0000256" key="4">
    <source>
        <dbReference type="SAM" id="SignalP"/>
    </source>
</evidence>
<name>A0A6F8XRX2_9ACTN</name>
<dbReference type="Proteomes" id="UP000502508">
    <property type="component" value="Chromosome"/>
</dbReference>
<dbReference type="KEGG" id="pfla:Pflav_029080"/>
<keyword evidence="3 4" id="KW-0732">Signal</keyword>
<evidence type="ECO:0000313" key="5">
    <source>
        <dbReference type="EMBL" id="BCB76498.1"/>
    </source>
</evidence>
<accession>A0A6F8XRX2</accession>
<dbReference type="Pfam" id="PF01547">
    <property type="entry name" value="SBP_bac_1"/>
    <property type="match status" value="1"/>
</dbReference>
<evidence type="ECO:0000256" key="2">
    <source>
        <dbReference type="ARBA" id="ARBA00022448"/>
    </source>
</evidence>
<dbReference type="AlphaFoldDB" id="A0A6F8XRX2"/>
<dbReference type="PANTHER" id="PTHR30061:SF50">
    <property type="entry name" value="MALTOSE_MALTODEXTRIN-BINDING PERIPLASMIC PROTEIN"/>
    <property type="match status" value="1"/>
</dbReference>
<dbReference type="GO" id="GO:1901982">
    <property type="term" value="F:maltose binding"/>
    <property type="evidence" value="ECO:0007669"/>
    <property type="project" value="TreeGrafter"/>
</dbReference>